<reference evidence="1 2" key="1">
    <citation type="submission" date="2017-07" db="EMBL/GenBank/DDBJ databases">
        <title>Recovery of genomes from metagenomes via a dereplication, aggregation, and scoring strategy.</title>
        <authorList>
            <person name="Sieber C.M."/>
            <person name="Probst A.J."/>
            <person name="Sharrar A."/>
            <person name="Thomas B.C."/>
            <person name="Hess M."/>
            <person name="Tringe S.G."/>
            <person name="Banfield J.F."/>
        </authorList>
    </citation>
    <scope>NUCLEOTIDE SEQUENCE [LARGE SCALE GENOMIC DNA]</scope>
    <source>
        <strain evidence="1">JGI_Cruoil_03_44_89</strain>
    </source>
</reference>
<gene>
    <name evidence="1" type="ORF">CH333_06120</name>
</gene>
<comment type="caution">
    <text evidence="1">The sequence shown here is derived from an EMBL/GenBank/DDBJ whole genome shotgun (WGS) entry which is preliminary data.</text>
</comment>
<accession>A0A235BSV1</accession>
<evidence type="ECO:0000313" key="2">
    <source>
        <dbReference type="Proteomes" id="UP000215215"/>
    </source>
</evidence>
<name>A0A235BSV1_UNCW3</name>
<dbReference type="EMBL" id="NOZQ01000135">
    <property type="protein sequence ID" value="OYD15262.1"/>
    <property type="molecule type" value="Genomic_DNA"/>
</dbReference>
<dbReference type="Proteomes" id="UP000215215">
    <property type="component" value="Unassembled WGS sequence"/>
</dbReference>
<organism evidence="1 2">
    <name type="scientific">candidate division WOR-3 bacterium JGI_Cruoil_03_44_89</name>
    <dbReference type="NCBI Taxonomy" id="1973748"/>
    <lineage>
        <taxon>Bacteria</taxon>
        <taxon>Bacteria division WOR-3</taxon>
    </lineage>
</organism>
<protein>
    <submittedName>
        <fullName evidence="1">Uncharacterized protein</fullName>
    </submittedName>
</protein>
<evidence type="ECO:0000313" key="1">
    <source>
        <dbReference type="EMBL" id="OYD15262.1"/>
    </source>
</evidence>
<dbReference type="SUPFAM" id="SSF50998">
    <property type="entry name" value="Quinoprotein alcohol dehydrogenase-like"/>
    <property type="match status" value="1"/>
</dbReference>
<proteinExistence type="predicted"/>
<dbReference type="AlphaFoldDB" id="A0A235BSV1"/>
<sequence>MRLYALLIGLFVSQFWGIARAEGENLARDLFPKSKLVWEKEFDGRVMDVQVGGENIVVFKAYRYFDQEIRKYVRLREDWDYCVSCLDMNGNVLWEKWFKEEVNKKKRTLKGRVANISVSRDGKYVVINQSWGFFPAFLAQCYNAKDELVWEVKCEEPGLTISPYGSYAISTRQEGEQMMGHFIIVDNRGKKLWEDTERESFEEKPGKFRGQINWTARWLDDSTVAYVKGSPVGSYSCRHPYCKVILFDVKRLQPRWEVDIGKELGDPEHFGMSWYTPPIKTSRDGEFIAIAVDWFENGHRKEKRTLVVLNNNGNLLWHTNRFVTMEDPEIKDRRLGGLGSFSFTKDSKYLIAISVRTAATPRTIDIFDALIGEKKWRKTPKGGWFWTESLGLREIPPNTARIVPRYHENKVKSAILLDKDRRRIHLIQLRD</sequence>
<dbReference type="InterPro" id="IPR011047">
    <property type="entry name" value="Quinoprotein_ADH-like_sf"/>
</dbReference>